<sequence length="93" mass="10621">MSRFLIEAPHEGTKLACERAVKTFLKTGSHFMTNADWGCSDGEHKAWIVVDLNTKDEALLVVPQEYRKSAKIVQLEKFSLDDEDKSLFTHHDD</sequence>
<dbReference type="STRING" id="1802617.A2886_02810"/>
<comment type="caution">
    <text evidence="1">The sequence shown here is derived from an EMBL/GenBank/DDBJ whole genome shotgun (WGS) entry which is preliminary data.</text>
</comment>
<proteinExistence type="predicted"/>
<gene>
    <name evidence="1" type="ORF">A2886_02810</name>
</gene>
<dbReference type="Proteomes" id="UP000176608">
    <property type="component" value="Unassembled WGS sequence"/>
</dbReference>
<dbReference type="EMBL" id="MEVA01000006">
    <property type="protein sequence ID" value="OGC47683.1"/>
    <property type="molecule type" value="Genomic_DNA"/>
</dbReference>
<evidence type="ECO:0000313" key="2">
    <source>
        <dbReference type="Proteomes" id="UP000176608"/>
    </source>
</evidence>
<dbReference type="AlphaFoldDB" id="A0A1F4UU11"/>
<reference evidence="1 2" key="1">
    <citation type="journal article" date="2016" name="Nat. Commun.">
        <title>Thousands of microbial genomes shed light on interconnected biogeochemical processes in an aquifer system.</title>
        <authorList>
            <person name="Anantharaman K."/>
            <person name="Brown C.T."/>
            <person name="Hug L.A."/>
            <person name="Sharon I."/>
            <person name="Castelle C.J."/>
            <person name="Probst A.J."/>
            <person name="Thomas B.C."/>
            <person name="Singh A."/>
            <person name="Wilkins M.J."/>
            <person name="Karaoz U."/>
            <person name="Brodie E.L."/>
            <person name="Williams K.H."/>
            <person name="Hubbard S.S."/>
            <person name="Banfield J.F."/>
        </authorList>
    </citation>
    <scope>NUCLEOTIDE SEQUENCE [LARGE SCALE GENOMIC DNA]</scope>
</reference>
<evidence type="ECO:0000313" key="1">
    <source>
        <dbReference type="EMBL" id="OGC47683.1"/>
    </source>
</evidence>
<accession>A0A1F4UU11</accession>
<organism evidence="1 2">
    <name type="scientific">candidate division WWE3 bacterium RIFCSPHIGHO2_01_FULL_42_13</name>
    <dbReference type="NCBI Taxonomy" id="1802617"/>
    <lineage>
        <taxon>Bacteria</taxon>
        <taxon>Katanobacteria</taxon>
    </lineage>
</organism>
<name>A0A1F4UU11_UNCKA</name>
<protein>
    <submittedName>
        <fullName evidence="1">Uncharacterized protein</fullName>
    </submittedName>
</protein>